<dbReference type="OrthoDB" id="9808367at2"/>
<sequence length="371" mass="40320">MTTKTAFFHDERTLWHAPGNLYALIAPVGHSVQPMSGFGYVDSPESKRRMVSLLDVAGLSDVMDVRRAPMVSEEDLLRVHDRDYLHRFKAGSEAGGGDMGQLAAYGPGGYDIARVSAGLALAAVETVLLGHHTTAYAMTRPCGHHATRNFGLGFCLFNNIAVAIEAMKARHGLGRVVVLDWDVHHGNGTQEIFYERDDVLTISLHQEHAFPPGYSGAEDRGSGNGLGFNINIPLQPGGGLASYTYAFERMVVPAIDRFKPELIIVASGLDANALDPLSRMQLTPEAFRFLARQARQLAARHTGGKLVLVHEGGYSEACVPFCGLALLEELTGHKTHAVDPLSGFLALMQPGRRFDELQRELIDEMAALHGL</sequence>
<dbReference type="SUPFAM" id="SSF52768">
    <property type="entry name" value="Arginase/deacetylase"/>
    <property type="match status" value="1"/>
</dbReference>
<proteinExistence type="inferred from homology"/>
<dbReference type="Proteomes" id="UP000214600">
    <property type="component" value="Unassembled WGS sequence"/>
</dbReference>
<dbReference type="InterPro" id="IPR037138">
    <property type="entry name" value="His_deacetylse_dom_sf"/>
</dbReference>
<organism evidence="3 4">
    <name type="scientific">Burkholderia aenigmatica</name>
    <dbReference type="NCBI Taxonomy" id="2015348"/>
    <lineage>
        <taxon>Bacteria</taxon>
        <taxon>Pseudomonadati</taxon>
        <taxon>Pseudomonadota</taxon>
        <taxon>Betaproteobacteria</taxon>
        <taxon>Burkholderiales</taxon>
        <taxon>Burkholderiaceae</taxon>
        <taxon>Burkholderia</taxon>
        <taxon>Burkholderia cepacia complex</taxon>
    </lineage>
</organism>
<evidence type="ECO:0000313" key="3">
    <source>
        <dbReference type="EMBL" id="OXI33372.1"/>
    </source>
</evidence>
<dbReference type="InterPro" id="IPR000286">
    <property type="entry name" value="HDACs"/>
</dbReference>
<feature type="domain" description="Histone deacetylase" evidence="2">
    <location>
        <begin position="43"/>
        <end position="320"/>
    </location>
</feature>
<dbReference type="GO" id="GO:0040029">
    <property type="term" value="P:epigenetic regulation of gene expression"/>
    <property type="evidence" value="ECO:0007669"/>
    <property type="project" value="TreeGrafter"/>
</dbReference>
<dbReference type="EMBL" id="NKFA01000037">
    <property type="protein sequence ID" value="OXI33372.1"/>
    <property type="molecule type" value="Genomic_DNA"/>
</dbReference>
<dbReference type="InterPro" id="IPR023696">
    <property type="entry name" value="Ureohydrolase_dom_sf"/>
</dbReference>
<dbReference type="InterPro" id="IPR023801">
    <property type="entry name" value="His_deacetylse_dom"/>
</dbReference>
<dbReference type="Gene3D" id="3.40.800.20">
    <property type="entry name" value="Histone deacetylase domain"/>
    <property type="match status" value="1"/>
</dbReference>
<dbReference type="Pfam" id="PF00850">
    <property type="entry name" value="Hist_deacetyl"/>
    <property type="match status" value="1"/>
</dbReference>
<comment type="similarity">
    <text evidence="1">Belongs to the histone deacetylase family.</text>
</comment>
<evidence type="ECO:0000256" key="1">
    <source>
        <dbReference type="ARBA" id="ARBA00005947"/>
    </source>
</evidence>
<dbReference type="GO" id="GO:0004407">
    <property type="term" value="F:histone deacetylase activity"/>
    <property type="evidence" value="ECO:0007669"/>
    <property type="project" value="TreeGrafter"/>
</dbReference>
<dbReference type="PANTHER" id="PTHR10625">
    <property type="entry name" value="HISTONE DEACETYLASE HDAC1-RELATED"/>
    <property type="match status" value="1"/>
</dbReference>
<accession>A0A228HTZ6</accession>
<dbReference type="PANTHER" id="PTHR10625:SF10">
    <property type="entry name" value="HISTONE DEACETYLASE HDAC1"/>
    <property type="match status" value="1"/>
</dbReference>
<comment type="caution">
    <text evidence="3">The sequence shown here is derived from an EMBL/GenBank/DDBJ whole genome shotgun (WGS) entry which is preliminary data.</text>
</comment>
<name>A0A228HTZ6_9BURK</name>
<protein>
    <submittedName>
        <fullName evidence="3">Class II histone deacetylase</fullName>
    </submittedName>
</protein>
<gene>
    <name evidence="3" type="ORF">CFB84_39915</name>
</gene>
<dbReference type="AlphaFoldDB" id="A0A228HTZ6"/>
<dbReference type="CDD" id="cd09996">
    <property type="entry name" value="HDAC_classII_1"/>
    <property type="match status" value="1"/>
</dbReference>
<evidence type="ECO:0000259" key="2">
    <source>
        <dbReference type="Pfam" id="PF00850"/>
    </source>
</evidence>
<reference evidence="4" key="1">
    <citation type="submission" date="2017-06" db="EMBL/GenBank/DDBJ databases">
        <authorList>
            <person name="LiPuma J."/>
            <person name="Spilker T."/>
        </authorList>
    </citation>
    <scope>NUCLEOTIDE SEQUENCE [LARGE SCALE GENOMIC DNA]</scope>
    <source>
        <strain evidence="4">AU17325</strain>
    </source>
</reference>
<evidence type="ECO:0000313" key="4">
    <source>
        <dbReference type="Proteomes" id="UP000214600"/>
    </source>
</evidence>
<reference evidence="3 4" key="2">
    <citation type="submission" date="2017-08" db="EMBL/GenBank/DDBJ databases">
        <title>WGS of novel Burkholderia cepaca complex species.</title>
        <authorList>
            <person name="Lipuma J."/>
            <person name="Spilker T."/>
        </authorList>
    </citation>
    <scope>NUCLEOTIDE SEQUENCE [LARGE SCALE GENOMIC DNA]</scope>
    <source>
        <strain evidence="3 4">AU17325</strain>
    </source>
</reference>
<dbReference type="PRINTS" id="PR01270">
    <property type="entry name" value="HDASUPER"/>
</dbReference>
<dbReference type="RefSeq" id="WP_089454439.1">
    <property type="nucleotide sequence ID" value="NZ_NKFA01000037.1"/>
</dbReference>